<evidence type="ECO:0000256" key="14">
    <source>
        <dbReference type="ARBA" id="ARBA00022840"/>
    </source>
</evidence>
<dbReference type="Pfam" id="PF08263">
    <property type="entry name" value="LRRNT_2"/>
    <property type="match status" value="1"/>
</dbReference>
<dbReference type="InterPro" id="IPR001611">
    <property type="entry name" value="Leu-rich_rpt"/>
</dbReference>
<evidence type="ECO:0000256" key="6">
    <source>
        <dbReference type="ARBA" id="ARBA00022553"/>
    </source>
</evidence>
<dbReference type="Pfam" id="PF07714">
    <property type="entry name" value="PK_Tyr_Ser-Thr"/>
    <property type="match status" value="1"/>
</dbReference>
<dbReference type="GO" id="GO:0033612">
    <property type="term" value="F:receptor serine/threonine kinase binding"/>
    <property type="evidence" value="ECO:0007669"/>
    <property type="project" value="TreeGrafter"/>
</dbReference>
<dbReference type="InterPro" id="IPR000719">
    <property type="entry name" value="Prot_kinase_dom"/>
</dbReference>
<evidence type="ECO:0000256" key="3">
    <source>
        <dbReference type="ARBA" id="ARBA00012513"/>
    </source>
</evidence>
<keyword evidence="18" id="KW-0325">Glycoprotein</keyword>
<gene>
    <name evidence="24" type="ORF">ZIOFF_012943</name>
</gene>
<dbReference type="FunFam" id="3.80.10.10:FF:000453">
    <property type="entry name" value="Leucine-rich receptor-like protein kinase family protein"/>
    <property type="match status" value="1"/>
</dbReference>
<name>A0A8J5H8J9_ZINOF</name>
<dbReference type="Proteomes" id="UP000734854">
    <property type="component" value="Unassembled WGS sequence"/>
</dbReference>
<evidence type="ECO:0000256" key="2">
    <source>
        <dbReference type="ARBA" id="ARBA00008684"/>
    </source>
</evidence>
<keyword evidence="8" id="KW-0808">Transferase</keyword>
<keyword evidence="13" id="KW-0418">Kinase</keyword>
<dbReference type="PANTHER" id="PTHR48056">
    <property type="entry name" value="LRR RECEPTOR-LIKE SERINE/THREONINE-PROTEIN KINASE-RELATED"/>
    <property type="match status" value="1"/>
</dbReference>
<keyword evidence="17" id="KW-0675">Receptor</keyword>
<dbReference type="FunFam" id="3.80.10.10:FF:000215">
    <property type="entry name" value="Receptor-like protein kinase HSL1"/>
    <property type="match status" value="1"/>
</dbReference>
<dbReference type="FunFam" id="1.10.510.10:FF:000388">
    <property type="entry name" value="Leucine-rich repeat receptor-like tyrosine-protein kinase PXC3"/>
    <property type="match status" value="1"/>
</dbReference>
<proteinExistence type="inferred from homology"/>
<organism evidence="24 25">
    <name type="scientific">Zingiber officinale</name>
    <name type="common">Ginger</name>
    <name type="synonym">Amomum zingiber</name>
    <dbReference type="NCBI Taxonomy" id="94328"/>
    <lineage>
        <taxon>Eukaryota</taxon>
        <taxon>Viridiplantae</taxon>
        <taxon>Streptophyta</taxon>
        <taxon>Embryophyta</taxon>
        <taxon>Tracheophyta</taxon>
        <taxon>Spermatophyta</taxon>
        <taxon>Magnoliopsida</taxon>
        <taxon>Liliopsida</taxon>
        <taxon>Zingiberales</taxon>
        <taxon>Zingiberaceae</taxon>
        <taxon>Zingiber</taxon>
    </lineage>
</organism>
<evidence type="ECO:0000256" key="12">
    <source>
        <dbReference type="ARBA" id="ARBA00022741"/>
    </source>
</evidence>
<accession>A0A8J5H8J9</accession>
<keyword evidence="4" id="KW-1003">Cell membrane</keyword>
<evidence type="ECO:0000256" key="17">
    <source>
        <dbReference type="ARBA" id="ARBA00023170"/>
    </source>
</evidence>
<dbReference type="GO" id="GO:0004674">
    <property type="term" value="F:protein serine/threonine kinase activity"/>
    <property type="evidence" value="ECO:0007669"/>
    <property type="project" value="UniProtKB-KW"/>
</dbReference>
<evidence type="ECO:0000256" key="1">
    <source>
        <dbReference type="ARBA" id="ARBA00004251"/>
    </source>
</evidence>
<dbReference type="GO" id="GO:0005524">
    <property type="term" value="F:ATP binding"/>
    <property type="evidence" value="ECO:0007669"/>
    <property type="project" value="UniProtKB-UniRule"/>
</dbReference>
<sequence>MSSLFLLLLLLLVSGLFRCGLGLTDDGHRLLEAKAYLYDPDDALADWSPSDATPCNWTGVSCEAPPQFPAVAALDLSGLGLSGTFPPPLCRLPRLHSLSLASNSLNSSLLPDALLGCSSLTRLDLSQNYFTGYVPADLPSLLPYLEHLDLSVNNFSGQLPHSFSQFSSLRSLAVVGNLLSGPIPAFLSNLSSLGELNLSYNPFDPSPLPPSLANLTSLRVLWLASCNILGRIPPELGRLSYLTDLDLSYNSLSGMIPDSLAGLSSIVQIELYSNELTGFLPGSLSNLTELLFFDASTNHLSGKIPEDVFLAPELKSFNLYENNLTGAVPSTLGGCRNLAELRLFSNRLVGPLPDELGKNSPLSFVDLSDNLLSGEIPAGICDGGALEQLLLLDNFFTGPLPERLGQCSTLTRVRLSKNRLSGEIPPSFWGLPQVLLLDLTENSFTGGISPSISGAANLSKLMISDNQFDGRIPDEMGALSNLYGLSAANNQLTGSLPATLLNLAELGQLDLHSNSLSGDIPTDVGSWKNLIELNLADNEFTGSIPAALGDLPVLNYVDLSDNKLTGEIPNELQNLKTNRLNLSNNQLSGTLPPFFATQMYKDSFLGNPALCVSESCGRRGGSSTHHGSGRWLRSIFVLFSMSILAAAAWCYWKRQKEKQKKVKLDTKKPNWKLTPFHKLNFSEQEMLNCLNEDNVIGAGDSGKVYRATLSGGQAVAVKQVQESSGVDHRNRFEEEAAALGKIMHKNIAKLWCCCIHNDSKLLVYEYMPNGNLGDLLHSSNSRLLDWPARYKIAVGAAAGLSYLHHDCVPPIIHRDVKSNNILLDEEFEAKIAMSISASSGGYIAPEYAYTRHVNEKSDVYSFGVVILELVTGRRGVDPEPGEKDLVKWTCNVTSRKGVDHVLDPKLDLCFQEEIRKVLNVGLLCTSYLPINRPPMRRVVNMLLEAAPQRRLKPANTSYKAFIATSAI</sequence>
<evidence type="ECO:0000259" key="23">
    <source>
        <dbReference type="PROSITE" id="PS50011"/>
    </source>
</evidence>
<dbReference type="InterPro" id="IPR008271">
    <property type="entry name" value="Ser/Thr_kinase_AS"/>
</dbReference>
<dbReference type="Pfam" id="PF13855">
    <property type="entry name" value="LRR_8"/>
    <property type="match status" value="1"/>
</dbReference>
<dbReference type="Pfam" id="PF00560">
    <property type="entry name" value="LRR_1"/>
    <property type="match status" value="6"/>
</dbReference>
<evidence type="ECO:0000256" key="8">
    <source>
        <dbReference type="ARBA" id="ARBA00022679"/>
    </source>
</evidence>
<keyword evidence="5" id="KW-0723">Serine/threonine-protein kinase</keyword>
<feature type="binding site" evidence="21">
    <location>
        <position position="718"/>
    </location>
    <ligand>
        <name>ATP</name>
        <dbReference type="ChEBI" id="CHEBI:30616"/>
    </ligand>
</feature>
<comment type="catalytic activity">
    <reaction evidence="19">
        <text>L-threonyl-[protein] + ATP = O-phospho-L-threonyl-[protein] + ADP + H(+)</text>
        <dbReference type="Rhea" id="RHEA:46608"/>
        <dbReference type="Rhea" id="RHEA-COMP:11060"/>
        <dbReference type="Rhea" id="RHEA-COMP:11605"/>
        <dbReference type="ChEBI" id="CHEBI:15378"/>
        <dbReference type="ChEBI" id="CHEBI:30013"/>
        <dbReference type="ChEBI" id="CHEBI:30616"/>
        <dbReference type="ChEBI" id="CHEBI:61977"/>
        <dbReference type="ChEBI" id="CHEBI:456216"/>
        <dbReference type="EC" id="2.7.11.1"/>
    </reaction>
</comment>
<dbReference type="PROSITE" id="PS00108">
    <property type="entry name" value="PROTEIN_KINASE_ST"/>
    <property type="match status" value="1"/>
</dbReference>
<evidence type="ECO:0000256" key="19">
    <source>
        <dbReference type="ARBA" id="ARBA00047899"/>
    </source>
</evidence>
<keyword evidence="6" id="KW-0597">Phosphoprotein</keyword>
<dbReference type="AlphaFoldDB" id="A0A8J5H8J9"/>
<evidence type="ECO:0000256" key="7">
    <source>
        <dbReference type="ARBA" id="ARBA00022614"/>
    </source>
</evidence>
<evidence type="ECO:0000256" key="20">
    <source>
        <dbReference type="ARBA" id="ARBA00048679"/>
    </source>
</evidence>
<evidence type="ECO:0000256" key="10">
    <source>
        <dbReference type="ARBA" id="ARBA00022729"/>
    </source>
</evidence>
<evidence type="ECO:0000256" key="16">
    <source>
        <dbReference type="ARBA" id="ARBA00023136"/>
    </source>
</evidence>
<comment type="caution">
    <text evidence="24">The sequence shown here is derived from an EMBL/GenBank/DDBJ whole genome shotgun (WGS) entry which is preliminary data.</text>
</comment>
<dbReference type="FunFam" id="3.80.10.10:FF:000077">
    <property type="entry name" value="LRR receptor-like serine/threonine-protein kinase ERL1"/>
    <property type="match status" value="1"/>
</dbReference>
<feature type="chain" id="PRO_5035216303" description="non-specific serine/threonine protein kinase" evidence="22">
    <location>
        <begin position="23"/>
        <end position="967"/>
    </location>
</feature>
<keyword evidence="16" id="KW-0472">Membrane</keyword>
<feature type="domain" description="Protein kinase" evidence="23">
    <location>
        <begin position="690"/>
        <end position="962"/>
    </location>
</feature>
<keyword evidence="11" id="KW-0677">Repeat</keyword>
<feature type="signal peptide" evidence="22">
    <location>
        <begin position="1"/>
        <end position="22"/>
    </location>
</feature>
<evidence type="ECO:0000256" key="4">
    <source>
        <dbReference type="ARBA" id="ARBA00022475"/>
    </source>
</evidence>
<keyword evidence="15" id="KW-1133">Transmembrane helix</keyword>
<dbReference type="PROSITE" id="PS00107">
    <property type="entry name" value="PROTEIN_KINASE_ATP"/>
    <property type="match status" value="1"/>
</dbReference>
<keyword evidence="12 21" id="KW-0547">Nucleotide-binding</keyword>
<keyword evidence="25" id="KW-1185">Reference proteome</keyword>
<evidence type="ECO:0000256" key="13">
    <source>
        <dbReference type="ARBA" id="ARBA00022777"/>
    </source>
</evidence>
<keyword evidence="7" id="KW-0433">Leucine-rich repeat</keyword>
<dbReference type="InterPro" id="IPR050647">
    <property type="entry name" value="Plant_LRR-RLKs"/>
</dbReference>
<keyword evidence="9" id="KW-0812">Transmembrane</keyword>
<dbReference type="InterPro" id="IPR017441">
    <property type="entry name" value="Protein_kinase_ATP_BS"/>
</dbReference>
<comment type="subcellular location">
    <subcellularLocation>
        <location evidence="1">Cell membrane</location>
        <topology evidence="1">Single-pass type I membrane protein</topology>
    </subcellularLocation>
</comment>
<comment type="catalytic activity">
    <reaction evidence="20">
        <text>L-seryl-[protein] + ATP = O-phospho-L-seryl-[protein] + ADP + H(+)</text>
        <dbReference type="Rhea" id="RHEA:17989"/>
        <dbReference type="Rhea" id="RHEA-COMP:9863"/>
        <dbReference type="Rhea" id="RHEA-COMP:11604"/>
        <dbReference type="ChEBI" id="CHEBI:15378"/>
        <dbReference type="ChEBI" id="CHEBI:29999"/>
        <dbReference type="ChEBI" id="CHEBI:30616"/>
        <dbReference type="ChEBI" id="CHEBI:83421"/>
        <dbReference type="ChEBI" id="CHEBI:456216"/>
        <dbReference type="EC" id="2.7.11.1"/>
    </reaction>
</comment>
<evidence type="ECO:0000313" key="24">
    <source>
        <dbReference type="EMBL" id="KAG6523090.1"/>
    </source>
</evidence>
<dbReference type="SMART" id="SM00220">
    <property type="entry name" value="S_TKc"/>
    <property type="match status" value="1"/>
</dbReference>
<dbReference type="SMART" id="SM00369">
    <property type="entry name" value="LRR_TYP"/>
    <property type="match status" value="8"/>
</dbReference>
<evidence type="ECO:0000256" key="15">
    <source>
        <dbReference type="ARBA" id="ARBA00022989"/>
    </source>
</evidence>
<keyword evidence="14 21" id="KW-0067">ATP-binding</keyword>
<evidence type="ECO:0000256" key="5">
    <source>
        <dbReference type="ARBA" id="ARBA00022527"/>
    </source>
</evidence>
<dbReference type="EMBL" id="JACMSC010000004">
    <property type="protein sequence ID" value="KAG6523090.1"/>
    <property type="molecule type" value="Genomic_DNA"/>
</dbReference>
<evidence type="ECO:0000256" key="9">
    <source>
        <dbReference type="ARBA" id="ARBA00022692"/>
    </source>
</evidence>
<dbReference type="GO" id="GO:0005886">
    <property type="term" value="C:plasma membrane"/>
    <property type="evidence" value="ECO:0007669"/>
    <property type="project" value="UniProtKB-SubCell"/>
</dbReference>
<dbReference type="GO" id="GO:0051707">
    <property type="term" value="P:response to other organism"/>
    <property type="evidence" value="ECO:0007669"/>
    <property type="project" value="UniProtKB-ARBA"/>
</dbReference>
<dbReference type="GO" id="GO:0009791">
    <property type="term" value="P:post-embryonic development"/>
    <property type="evidence" value="ECO:0007669"/>
    <property type="project" value="UniProtKB-ARBA"/>
</dbReference>
<comment type="similarity">
    <text evidence="2">Belongs to the protein kinase superfamily. Ser/Thr protein kinase family.</text>
</comment>
<dbReference type="OrthoDB" id="2021138at2759"/>
<dbReference type="InterPro" id="IPR001245">
    <property type="entry name" value="Ser-Thr/Tyr_kinase_cat_dom"/>
</dbReference>
<evidence type="ECO:0000256" key="21">
    <source>
        <dbReference type="PROSITE-ProRule" id="PRU10141"/>
    </source>
</evidence>
<evidence type="ECO:0000313" key="25">
    <source>
        <dbReference type="Proteomes" id="UP000734854"/>
    </source>
</evidence>
<dbReference type="InterPro" id="IPR003591">
    <property type="entry name" value="Leu-rich_rpt_typical-subtyp"/>
</dbReference>
<dbReference type="GO" id="GO:0006952">
    <property type="term" value="P:defense response"/>
    <property type="evidence" value="ECO:0007669"/>
    <property type="project" value="UniProtKB-ARBA"/>
</dbReference>
<protein>
    <recommendedName>
        <fullName evidence="3">non-specific serine/threonine protein kinase</fullName>
        <ecNumber evidence="3">2.7.11.1</ecNumber>
    </recommendedName>
</protein>
<evidence type="ECO:0000256" key="22">
    <source>
        <dbReference type="SAM" id="SignalP"/>
    </source>
</evidence>
<evidence type="ECO:0000256" key="18">
    <source>
        <dbReference type="ARBA" id="ARBA00023180"/>
    </source>
</evidence>
<keyword evidence="10 22" id="KW-0732">Signal</keyword>
<evidence type="ECO:0000256" key="11">
    <source>
        <dbReference type="ARBA" id="ARBA00022737"/>
    </source>
</evidence>
<dbReference type="PROSITE" id="PS50011">
    <property type="entry name" value="PROTEIN_KINASE_DOM"/>
    <property type="match status" value="1"/>
</dbReference>
<dbReference type="EC" id="2.7.11.1" evidence="3"/>
<dbReference type="PANTHER" id="PTHR48056:SF15">
    <property type="entry name" value="RECEPTOR-LIKE PROTEIN KINASE HSL1"/>
    <property type="match status" value="1"/>
</dbReference>
<dbReference type="InterPro" id="IPR013210">
    <property type="entry name" value="LRR_N_plant-typ"/>
</dbReference>
<reference evidence="24 25" key="1">
    <citation type="submission" date="2020-08" db="EMBL/GenBank/DDBJ databases">
        <title>Plant Genome Project.</title>
        <authorList>
            <person name="Zhang R.-G."/>
        </authorList>
    </citation>
    <scope>NUCLEOTIDE SEQUENCE [LARGE SCALE GENOMIC DNA]</scope>
    <source>
        <tissue evidence="24">Rhizome</tissue>
    </source>
</reference>